<keyword evidence="4" id="KW-1185">Reference proteome</keyword>
<feature type="transmembrane region" description="Helical" evidence="1">
    <location>
        <begin position="38"/>
        <end position="60"/>
    </location>
</feature>
<feature type="transmembrane region" description="Helical" evidence="1">
    <location>
        <begin position="118"/>
        <end position="146"/>
    </location>
</feature>
<feature type="transmembrane region" description="Helical" evidence="1">
    <location>
        <begin position="152"/>
        <end position="177"/>
    </location>
</feature>
<dbReference type="EMBL" id="BA000045">
    <property type="protein sequence ID" value="BAC88625.1"/>
    <property type="molecule type" value="Genomic_DNA"/>
</dbReference>
<feature type="transmembrane region" description="Helical" evidence="1">
    <location>
        <begin position="80"/>
        <end position="98"/>
    </location>
</feature>
<protein>
    <submittedName>
        <fullName evidence="3">Glr0684 protein</fullName>
    </submittedName>
</protein>
<feature type="transmembrane region" description="Helical" evidence="1">
    <location>
        <begin position="214"/>
        <end position="234"/>
    </location>
</feature>
<dbReference type="HOGENOM" id="CLU_062525_0_0_3"/>
<dbReference type="InterPro" id="IPR003675">
    <property type="entry name" value="Rce1/LyrA-like_dom"/>
</dbReference>
<evidence type="ECO:0000256" key="1">
    <source>
        <dbReference type="SAM" id="Phobius"/>
    </source>
</evidence>
<dbReference type="InParanoid" id="Q7NMT1"/>
<proteinExistence type="predicted"/>
<feature type="domain" description="CAAX prenyl protease 2/Lysostaphin resistance protein A-like" evidence="2">
    <location>
        <begin position="159"/>
        <end position="254"/>
    </location>
</feature>
<evidence type="ECO:0000259" key="2">
    <source>
        <dbReference type="Pfam" id="PF02517"/>
    </source>
</evidence>
<gene>
    <name evidence="3" type="ordered locus">glr0684</name>
</gene>
<dbReference type="PANTHER" id="PTHR39430">
    <property type="entry name" value="MEMBRANE-ASSOCIATED PROTEASE-RELATED"/>
    <property type="match status" value="1"/>
</dbReference>
<keyword evidence="1" id="KW-0812">Transmembrane</keyword>
<dbReference type="GO" id="GO:0004175">
    <property type="term" value="F:endopeptidase activity"/>
    <property type="evidence" value="ECO:0007669"/>
    <property type="project" value="UniProtKB-ARBA"/>
</dbReference>
<keyword evidence="1" id="KW-1133">Transmembrane helix</keyword>
<sequence length="315" mass="33449">MERALALPQILAVGLIGSPVVHSCRIMATVLRFSERPLVRIALFLAGLLALWLPGVLVWLFVTGWRPGMPFETLSTSQTLGAAVILYAAILAVLRLLAHRLDGRSLAQYGLARDWANLLLAGIGLVIGVVGLSLLVAAEAALGWVSWHPEKIAGLAIPLAEGLAVGLAVGFIEELLFRGFLLQTFAQRYGAWAGAVASAALFAAAHFIKAPEIILATWPQFPALFAAGLLLAFARLRSAGRLGLAVGLHAGWVWTYYVVSTQGMALYDRPEVPQWLTGLGGHPLAGAAGVLLLAAVALLLARLPLPTPEKLPKHR</sequence>
<evidence type="ECO:0000313" key="3">
    <source>
        <dbReference type="EMBL" id="BAC88625.1"/>
    </source>
</evidence>
<name>Q7NMT1_GLOVI</name>
<feature type="transmembrane region" description="Helical" evidence="1">
    <location>
        <begin position="279"/>
        <end position="305"/>
    </location>
</feature>
<dbReference type="PANTHER" id="PTHR39430:SF1">
    <property type="entry name" value="PROTEASE"/>
    <property type="match status" value="1"/>
</dbReference>
<organism evidence="3 4">
    <name type="scientific">Gloeobacter violaceus (strain ATCC 29082 / PCC 7421)</name>
    <dbReference type="NCBI Taxonomy" id="251221"/>
    <lineage>
        <taxon>Bacteria</taxon>
        <taxon>Bacillati</taxon>
        <taxon>Cyanobacteriota</taxon>
        <taxon>Cyanophyceae</taxon>
        <taxon>Gloeobacterales</taxon>
        <taxon>Gloeobacteraceae</taxon>
        <taxon>Gloeobacter</taxon>
    </lineage>
</organism>
<feature type="transmembrane region" description="Helical" evidence="1">
    <location>
        <begin position="6"/>
        <end position="26"/>
    </location>
</feature>
<dbReference type="Pfam" id="PF02517">
    <property type="entry name" value="Rce1-like"/>
    <property type="match status" value="1"/>
</dbReference>
<keyword evidence="1" id="KW-0472">Membrane</keyword>
<evidence type="ECO:0000313" key="4">
    <source>
        <dbReference type="Proteomes" id="UP000000557"/>
    </source>
</evidence>
<feature type="transmembrane region" description="Helical" evidence="1">
    <location>
        <begin position="189"/>
        <end position="208"/>
    </location>
</feature>
<feature type="transmembrane region" description="Helical" evidence="1">
    <location>
        <begin position="241"/>
        <end position="259"/>
    </location>
</feature>
<accession>Q7NMT1</accession>
<dbReference type="STRING" id="251221.gene:10758160"/>
<dbReference type="GO" id="GO:0080120">
    <property type="term" value="P:CAAX-box protein maturation"/>
    <property type="evidence" value="ECO:0007669"/>
    <property type="project" value="UniProtKB-ARBA"/>
</dbReference>
<dbReference type="OrthoDB" id="3034706at2"/>
<dbReference type="KEGG" id="gvi:glr0684"/>
<reference evidence="3 4" key="2">
    <citation type="journal article" date="2003" name="DNA Res.">
        <title>Complete genome structure of Gloeobacter violaceus PCC 7421, a cyanobacterium that lacks thylakoids (supplement).</title>
        <authorList>
            <person name="Nakamura Y."/>
            <person name="Kaneko T."/>
            <person name="Sato S."/>
            <person name="Mimuro M."/>
            <person name="Miyashita H."/>
            <person name="Tsuchiya T."/>
            <person name="Sasamoto S."/>
            <person name="Watanabe A."/>
            <person name="Kawashima K."/>
            <person name="Kishida Y."/>
            <person name="Kiyokawa C."/>
            <person name="Kohara M."/>
            <person name="Matsumoto M."/>
            <person name="Matsuno A."/>
            <person name="Nakazaki N."/>
            <person name="Shimpo S."/>
            <person name="Takeuchi C."/>
            <person name="Yamada M."/>
            <person name="Tabata S."/>
        </authorList>
    </citation>
    <scope>NUCLEOTIDE SEQUENCE [LARGE SCALE GENOMIC DNA]</scope>
    <source>
        <strain evidence="4">ATCC 29082 / PCC 7421</strain>
    </source>
</reference>
<dbReference type="eggNOG" id="COG1266">
    <property type="taxonomic scope" value="Bacteria"/>
</dbReference>
<reference evidence="3 4" key="1">
    <citation type="journal article" date="2003" name="DNA Res.">
        <title>Complete genome structure of Gloeobacter violaceus PCC 7421, a cyanobacterium that lacks thylakoids.</title>
        <authorList>
            <person name="Nakamura Y."/>
            <person name="Kaneko T."/>
            <person name="Sato S."/>
            <person name="Mimuro M."/>
            <person name="Miyashita H."/>
            <person name="Tsuchiya T."/>
            <person name="Sasamoto S."/>
            <person name="Watanabe A."/>
            <person name="Kawashima K."/>
            <person name="Kishida Y."/>
            <person name="Kiyokawa C."/>
            <person name="Kohara M."/>
            <person name="Matsumoto M."/>
            <person name="Matsuno A."/>
            <person name="Nakazaki N."/>
            <person name="Shimpo S."/>
            <person name="Takeuchi C."/>
            <person name="Yamada M."/>
            <person name="Tabata S."/>
        </authorList>
    </citation>
    <scope>NUCLEOTIDE SEQUENCE [LARGE SCALE GENOMIC DNA]</scope>
    <source>
        <strain evidence="4">ATCC 29082 / PCC 7421</strain>
    </source>
</reference>
<dbReference type="EnsemblBacteria" id="BAC88625">
    <property type="protein sequence ID" value="BAC88625"/>
    <property type="gene ID" value="BAC88625"/>
</dbReference>
<dbReference type="Proteomes" id="UP000000557">
    <property type="component" value="Chromosome"/>
</dbReference>
<dbReference type="AlphaFoldDB" id="Q7NMT1"/>